<dbReference type="AlphaFoldDB" id="A0A6A5TBT8"/>
<proteinExistence type="predicted"/>
<protein>
    <submittedName>
        <fullName evidence="2">Uncharacterized protein</fullName>
    </submittedName>
</protein>
<gene>
    <name evidence="2" type="ORF">EJ02DRAFT_508629</name>
</gene>
<organism evidence="2 3">
    <name type="scientific">Clathrospora elynae</name>
    <dbReference type="NCBI Taxonomy" id="706981"/>
    <lineage>
        <taxon>Eukaryota</taxon>
        <taxon>Fungi</taxon>
        <taxon>Dikarya</taxon>
        <taxon>Ascomycota</taxon>
        <taxon>Pezizomycotina</taxon>
        <taxon>Dothideomycetes</taxon>
        <taxon>Pleosporomycetidae</taxon>
        <taxon>Pleosporales</taxon>
        <taxon>Diademaceae</taxon>
        <taxon>Clathrospora</taxon>
    </lineage>
</organism>
<evidence type="ECO:0000313" key="2">
    <source>
        <dbReference type="EMBL" id="KAF1946387.1"/>
    </source>
</evidence>
<dbReference type="EMBL" id="ML976003">
    <property type="protein sequence ID" value="KAF1946387.1"/>
    <property type="molecule type" value="Genomic_DNA"/>
</dbReference>
<reference evidence="2" key="1">
    <citation type="journal article" date="2020" name="Stud. Mycol.">
        <title>101 Dothideomycetes genomes: a test case for predicting lifestyles and emergence of pathogens.</title>
        <authorList>
            <person name="Haridas S."/>
            <person name="Albert R."/>
            <person name="Binder M."/>
            <person name="Bloem J."/>
            <person name="Labutti K."/>
            <person name="Salamov A."/>
            <person name="Andreopoulos B."/>
            <person name="Baker S."/>
            <person name="Barry K."/>
            <person name="Bills G."/>
            <person name="Bluhm B."/>
            <person name="Cannon C."/>
            <person name="Castanera R."/>
            <person name="Culley D."/>
            <person name="Daum C."/>
            <person name="Ezra D."/>
            <person name="Gonzalez J."/>
            <person name="Henrissat B."/>
            <person name="Kuo A."/>
            <person name="Liang C."/>
            <person name="Lipzen A."/>
            <person name="Lutzoni F."/>
            <person name="Magnuson J."/>
            <person name="Mondo S."/>
            <person name="Nolan M."/>
            <person name="Ohm R."/>
            <person name="Pangilinan J."/>
            <person name="Park H.-J."/>
            <person name="Ramirez L."/>
            <person name="Alfaro M."/>
            <person name="Sun H."/>
            <person name="Tritt A."/>
            <person name="Yoshinaga Y."/>
            <person name="Zwiers L.-H."/>
            <person name="Turgeon B."/>
            <person name="Goodwin S."/>
            <person name="Spatafora J."/>
            <person name="Crous P."/>
            <person name="Grigoriev I."/>
        </authorList>
    </citation>
    <scope>NUCLEOTIDE SEQUENCE</scope>
    <source>
        <strain evidence="2">CBS 161.51</strain>
    </source>
</reference>
<accession>A0A6A5TBT8</accession>
<evidence type="ECO:0000256" key="1">
    <source>
        <dbReference type="SAM" id="MobiDB-lite"/>
    </source>
</evidence>
<feature type="region of interest" description="Disordered" evidence="1">
    <location>
        <begin position="1"/>
        <end position="27"/>
    </location>
</feature>
<evidence type="ECO:0000313" key="3">
    <source>
        <dbReference type="Proteomes" id="UP000800038"/>
    </source>
</evidence>
<sequence length="332" mass="36837">MSENPFNFVSVPTRSPSPSPSRIPLSSAQSKSTDRCVLQSEALIFGICMLKVHVGKGDGFTIFIFFKRAAGSVWQQHEELLKVASTWMQVLEFFLPKDDPEVFRLYLNLVYANQLISKGADEWSKLCRLYVLAEKLQDRTAKNQIIDGIHAFFNELILKNLLSLDTEHVLPAEATVVLYEGTAGRSSVRKLLVDLYADSGNESWLRGGKTQLPEEFVFDVAVRLLQKRTLAVFGSSISRPSFFYHDVSFTANPISQADVKLAKGISTNTNAMETSPEKAEAVLKKETASVQAGIIWPVSDIQAASREPEITLKKPHADETEQASQTLAQLAV</sequence>
<dbReference type="OrthoDB" id="1022638at2759"/>
<name>A0A6A5TBT8_9PLEO</name>
<keyword evidence="3" id="KW-1185">Reference proteome</keyword>
<dbReference type="Proteomes" id="UP000800038">
    <property type="component" value="Unassembled WGS sequence"/>
</dbReference>